<dbReference type="GO" id="GO:0005886">
    <property type="term" value="C:plasma membrane"/>
    <property type="evidence" value="ECO:0007669"/>
    <property type="project" value="UniProtKB-SubCell"/>
</dbReference>
<dbReference type="PROSITE" id="PS50928">
    <property type="entry name" value="ABC_TM1"/>
    <property type="match status" value="1"/>
</dbReference>
<evidence type="ECO:0000256" key="5">
    <source>
        <dbReference type="ARBA" id="ARBA00022592"/>
    </source>
</evidence>
<dbReference type="Proteomes" id="UP000287563">
    <property type="component" value="Unassembled WGS sequence"/>
</dbReference>
<evidence type="ECO:0000256" key="3">
    <source>
        <dbReference type="ARBA" id="ARBA00022448"/>
    </source>
</evidence>
<name>A0A3S3RC44_9GAMM</name>
<feature type="domain" description="ABC transmembrane type-1" evidence="10">
    <location>
        <begin position="62"/>
        <end position="272"/>
    </location>
</feature>
<dbReference type="OrthoDB" id="9785113at2"/>
<reference evidence="11 12" key="1">
    <citation type="submission" date="2018-11" db="EMBL/GenBank/DDBJ databases">
        <title>Photobacterium sp. BEI247 sp. nov., a marine bacterium isolated from Yongle Blue Hole in the South China Sea.</title>
        <authorList>
            <person name="Wang X."/>
        </authorList>
    </citation>
    <scope>NUCLEOTIDE SEQUENCE [LARGE SCALE GENOMIC DNA]</scope>
    <source>
        <strain evidence="12">BEI247</strain>
    </source>
</reference>
<keyword evidence="12" id="KW-1185">Reference proteome</keyword>
<evidence type="ECO:0000313" key="12">
    <source>
        <dbReference type="Proteomes" id="UP000287563"/>
    </source>
</evidence>
<dbReference type="InterPro" id="IPR000515">
    <property type="entry name" value="MetI-like"/>
</dbReference>
<evidence type="ECO:0000256" key="8">
    <source>
        <dbReference type="ARBA" id="ARBA00023136"/>
    </source>
</evidence>
<keyword evidence="5" id="KW-0592">Phosphate transport</keyword>
<evidence type="ECO:0000256" key="6">
    <source>
        <dbReference type="ARBA" id="ARBA00022692"/>
    </source>
</evidence>
<dbReference type="GO" id="GO:0055085">
    <property type="term" value="P:transmembrane transport"/>
    <property type="evidence" value="ECO:0007669"/>
    <property type="project" value="InterPro"/>
</dbReference>
<dbReference type="EMBL" id="RJLM01000001">
    <property type="protein sequence ID" value="RWX57488.1"/>
    <property type="molecule type" value="Genomic_DNA"/>
</dbReference>
<dbReference type="Pfam" id="PF00528">
    <property type="entry name" value="BPD_transp_1"/>
    <property type="match status" value="1"/>
</dbReference>
<dbReference type="PANTHER" id="PTHR30425">
    <property type="entry name" value="PHOSPHATE TRANSPORT SYSTEM PERMEASE PROTEIN PST"/>
    <property type="match status" value="1"/>
</dbReference>
<evidence type="ECO:0000256" key="2">
    <source>
        <dbReference type="ARBA" id="ARBA00007069"/>
    </source>
</evidence>
<comment type="caution">
    <text evidence="11">The sequence shown here is derived from an EMBL/GenBank/DDBJ whole genome shotgun (WGS) entry which is preliminary data.</text>
</comment>
<keyword evidence="7 9" id="KW-1133">Transmembrane helix</keyword>
<evidence type="ECO:0000256" key="4">
    <source>
        <dbReference type="ARBA" id="ARBA00022475"/>
    </source>
</evidence>
<dbReference type="CDD" id="cd06261">
    <property type="entry name" value="TM_PBP2"/>
    <property type="match status" value="1"/>
</dbReference>
<evidence type="ECO:0000259" key="10">
    <source>
        <dbReference type="PROSITE" id="PS50928"/>
    </source>
</evidence>
<dbReference type="SUPFAM" id="SSF161098">
    <property type="entry name" value="MetI-like"/>
    <property type="match status" value="1"/>
</dbReference>
<dbReference type="Gene3D" id="1.10.3720.10">
    <property type="entry name" value="MetI-like"/>
    <property type="match status" value="1"/>
</dbReference>
<dbReference type="AlphaFoldDB" id="A0A3S3RC44"/>
<feature type="transmembrane region" description="Helical" evidence="9">
    <location>
        <begin position="101"/>
        <end position="126"/>
    </location>
</feature>
<keyword evidence="3 9" id="KW-0813">Transport</keyword>
<evidence type="ECO:0000256" key="1">
    <source>
        <dbReference type="ARBA" id="ARBA00004651"/>
    </source>
</evidence>
<keyword evidence="6 9" id="KW-0812">Transmembrane</keyword>
<accession>A0A3S3RC44</accession>
<comment type="similarity">
    <text evidence="2">Belongs to the binding-protein-dependent transport system permease family. CysTW subfamily.</text>
</comment>
<sequence>MAPTITAERILLMLVTTVFILMTILFGFLLWFALPVFFSVGDSVFSLSWQPEQGQYGILPMVFGSTMVALLALILAFPIAIGITSFCLLERYKSVSLWIRRIVRMMAGIPTVVYGLAAVFLLVPLLRETFRYGSGYCLLATAVMVTLLILPVMVLVLDSHCRPLANQLHLTAISMGFTDVQTVLYLILPNATKAMATAALLGFSRAIGDTLLPLMLAGNAPQLTGNVLDSIRTLTAHIGLVIATENGSSTYNSLFAAGLFLLAISMTVTLLIRKIALSQSKTLAKDMS</sequence>
<evidence type="ECO:0000313" key="11">
    <source>
        <dbReference type="EMBL" id="RWX57488.1"/>
    </source>
</evidence>
<feature type="transmembrane region" description="Helical" evidence="9">
    <location>
        <begin position="254"/>
        <end position="272"/>
    </location>
</feature>
<comment type="subcellular location">
    <subcellularLocation>
        <location evidence="1 9">Cell membrane</location>
        <topology evidence="1 9">Multi-pass membrane protein</topology>
    </subcellularLocation>
</comment>
<gene>
    <name evidence="11" type="ORF">EDI28_05570</name>
</gene>
<feature type="transmembrane region" description="Helical" evidence="9">
    <location>
        <begin position="12"/>
        <end position="38"/>
    </location>
</feature>
<feature type="transmembrane region" description="Helical" evidence="9">
    <location>
        <begin position="132"/>
        <end position="156"/>
    </location>
</feature>
<keyword evidence="4" id="KW-1003">Cell membrane</keyword>
<evidence type="ECO:0000256" key="7">
    <source>
        <dbReference type="ARBA" id="ARBA00022989"/>
    </source>
</evidence>
<organism evidence="11 12">
    <name type="scientific">Photobacterium chitinilyticum</name>
    <dbReference type="NCBI Taxonomy" id="2485123"/>
    <lineage>
        <taxon>Bacteria</taxon>
        <taxon>Pseudomonadati</taxon>
        <taxon>Pseudomonadota</taxon>
        <taxon>Gammaproteobacteria</taxon>
        <taxon>Vibrionales</taxon>
        <taxon>Vibrionaceae</taxon>
        <taxon>Photobacterium</taxon>
    </lineage>
</organism>
<protein>
    <submittedName>
        <fullName evidence="11">ABC transporter permease subunit</fullName>
    </submittedName>
</protein>
<evidence type="ECO:0000256" key="9">
    <source>
        <dbReference type="RuleBase" id="RU363032"/>
    </source>
</evidence>
<dbReference type="PANTHER" id="PTHR30425:SF1">
    <property type="entry name" value="PHOSPHATE TRANSPORT SYSTEM PERMEASE PROTEIN PSTC"/>
    <property type="match status" value="1"/>
</dbReference>
<dbReference type="InterPro" id="IPR035906">
    <property type="entry name" value="MetI-like_sf"/>
</dbReference>
<dbReference type="GO" id="GO:0006817">
    <property type="term" value="P:phosphate ion transport"/>
    <property type="evidence" value="ECO:0007669"/>
    <property type="project" value="UniProtKB-KW"/>
</dbReference>
<proteinExistence type="inferred from homology"/>
<keyword evidence="8 9" id="KW-0472">Membrane</keyword>
<feature type="transmembrane region" description="Helical" evidence="9">
    <location>
        <begin position="58"/>
        <end position="89"/>
    </location>
</feature>
<dbReference type="InterPro" id="IPR051124">
    <property type="entry name" value="Phosphate_Transport_Permease"/>
</dbReference>